<name>A0A8T0EDF5_ARGBR</name>
<organism evidence="9 10">
    <name type="scientific">Argiope bruennichi</name>
    <name type="common">Wasp spider</name>
    <name type="synonym">Aranea bruennichi</name>
    <dbReference type="NCBI Taxonomy" id="94029"/>
    <lineage>
        <taxon>Eukaryota</taxon>
        <taxon>Metazoa</taxon>
        <taxon>Ecdysozoa</taxon>
        <taxon>Arthropoda</taxon>
        <taxon>Chelicerata</taxon>
        <taxon>Arachnida</taxon>
        <taxon>Araneae</taxon>
        <taxon>Araneomorphae</taxon>
        <taxon>Entelegynae</taxon>
        <taxon>Araneoidea</taxon>
        <taxon>Araneidae</taxon>
        <taxon>Argiope</taxon>
    </lineage>
</organism>
<dbReference type="GO" id="GO:0032958">
    <property type="term" value="P:inositol phosphate biosynthetic process"/>
    <property type="evidence" value="ECO:0007669"/>
    <property type="project" value="InterPro"/>
</dbReference>
<evidence type="ECO:0000256" key="8">
    <source>
        <dbReference type="RuleBase" id="RU363090"/>
    </source>
</evidence>
<dbReference type="Gene3D" id="3.30.470.160">
    <property type="entry name" value="Inositol polyphosphate kinase"/>
    <property type="match status" value="1"/>
</dbReference>
<proteinExistence type="inferred from homology"/>
<evidence type="ECO:0000256" key="2">
    <source>
        <dbReference type="ARBA" id="ARBA00022679"/>
    </source>
</evidence>
<protein>
    <recommendedName>
        <fullName evidence="8">Kinase</fullName>
        <ecNumber evidence="8">2.7.-.-</ecNumber>
    </recommendedName>
</protein>
<evidence type="ECO:0000256" key="1">
    <source>
        <dbReference type="ARBA" id="ARBA00007374"/>
    </source>
</evidence>
<dbReference type="GO" id="GO:0005737">
    <property type="term" value="C:cytoplasm"/>
    <property type="evidence" value="ECO:0007669"/>
    <property type="project" value="TreeGrafter"/>
</dbReference>
<evidence type="ECO:0000256" key="7">
    <source>
        <dbReference type="ARBA" id="ARBA00036525"/>
    </source>
</evidence>
<evidence type="ECO:0000256" key="5">
    <source>
        <dbReference type="ARBA" id="ARBA00022840"/>
    </source>
</evidence>
<dbReference type="SUPFAM" id="SSF56104">
    <property type="entry name" value="SAICAR synthase-like"/>
    <property type="match status" value="1"/>
</dbReference>
<evidence type="ECO:0000256" key="3">
    <source>
        <dbReference type="ARBA" id="ARBA00022741"/>
    </source>
</evidence>
<dbReference type="GO" id="GO:0051765">
    <property type="term" value="F:inositol tetrakisphosphate kinase activity"/>
    <property type="evidence" value="ECO:0007669"/>
    <property type="project" value="TreeGrafter"/>
</dbReference>
<dbReference type="InterPro" id="IPR005522">
    <property type="entry name" value="IPK"/>
</dbReference>
<dbReference type="InterPro" id="IPR038286">
    <property type="entry name" value="IPK_sf"/>
</dbReference>
<dbReference type="EC" id="2.7.-.-" evidence="8"/>
<dbReference type="PANTHER" id="PTHR12400">
    <property type="entry name" value="INOSITOL POLYPHOSPHATE KINASE"/>
    <property type="match status" value="1"/>
</dbReference>
<sequence>MEVDEHKSTESDNLPDEVELFPYQVAGHKHGKGRLGLGILKHKNGQILKPLFEDNGRAEKELSFYDSVYKNSSADPLLEELKYFLPIFYGTKNIYISGKDIKYLCLEDACGAFQNPSLLDLKIGRITYDEGASKEKIGEQKAKFLHGEASGVRIVGMKVYDEETQIYFAPDKMIFRQLTPDGVASSLKLYFTKDRFINSLLLCGFIHKLSQLKSWFSRQRKFKFIGSSILFVYEGTLSFWKEWIKNMYISDDQNASRECKKNFNDCSILKPGINGTCTLCGLDKYVCTEVLTKCNLFRIVMIDFAHVSCSEKEDTNYLFGLHNLINYLKNLLDVQTTDS</sequence>
<evidence type="ECO:0000256" key="6">
    <source>
        <dbReference type="ARBA" id="ARBA00036164"/>
    </source>
</evidence>
<dbReference type="GO" id="GO:0005634">
    <property type="term" value="C:nucleus"/>
    <property type="evidence" value="ECO:0007669"/>
    <property type="project" value="TreeGrafter"/>
</dbReference>
<dbReference type="Pfam" id="PF03770">
    <property type="entry name" value="IPK"/>
    <property type="match status" value="1"/>
</dbReference>
<reference evidence="9" key="1">
    <citation type="journal article" date="2020" name="bioRxiv">
        <title>Chromosome-level reference genome of the European wasp spider Argiope bruennichi: a resource for studies on range expansion and evolutionary adaptation.</title>
        <authorList>
            <person name="Sheffer M.M."/>
            <person name="Hoppe A."/>
            <person name="Krehenwinkel H."/>
            <person name="Uhl G."/>
            <person name="Kuss A.W."/>
            <person name="Jensen L."/>
            <person name="Jensen C."/>
            <person name="Gillespie R.G."/>
            <person name="Hoff K.J."/>
            <person name="Prost S."/>
        </authorList>
    </citation>
    <scope>NUCLEOTIDE SEQUENCE</scope>
</reference>
<evidence type="ECO:0000313" key="10">
    <source>
        <dbReference type="Proteomes" id="UP000807504"/>
    </source>
</evidence>
<keyword evidence="3" id="KW-0547">Nucleotide-binding</keyword>
<keyword evidence="2 8" id="KW-0808">Transferase</keyword>
<reference evidence="9" key="2">
    <citation type="submission" date="2020-06" db="EMBL/GenBank/DDBJ databases">
        <authorList>
            <person name="Sheffer M."/>
        </authorList>
    </citation>
    <scope>NUCLEOTIDE SEQUENCE</scope>
</reference>
<comment type="catalytic activity">
    <reaction evidence="6">
        <text>1D-myo-inositol 1,4,5-trisphosphate + 2 ATP = 1D-myo-inositol 1,3,4,5,6-pentakisphosphate + 2 ADP + 2 H(+)</text>
        <dbReference type="Rhea" id="RHEA:32359"/>
        <dbReference type="ChEBI" id="CHEBI:15378"/>
        <dbReference type="ChEBI" id="CHEBI:30616"/>
        <dbReference type="ChEBI" id="CHEBI:57733"/>
        <dbReference type="ChEBI" id="CHEBI:203600"/>
        <dbReference type="ChEBI" id="CHEBI:456216"/>
        <dbReference type="EC" id="2.7.1.151"/>
    </reaction>
</comment>
<dbReference type="AlphaFoldDB" id="A0A8T0EDF5"/>
<dbReference type="GO" id="GO:0005524">
    <property type="term" value="F:ATP binding"/>
    <property type="evidence" value="ECO:0007669"/>
    <property type="project" value="UniProtKB-KW"/>
</dbReference>
<evidence type="ECO:0000256" key="4">
    <source>
        <dbReference type="ARBA" id="ARBA00022777"/>
    </source>
</evidence>
<keyword evidence="4 8" id="KW-0418">Kinase</keyword>
<accession>A0A8T0EDF5</accession>
<dbReference type="PANTHER" id="PTHR12400:SF51">
    <property type="entry name" value="INOSITOL POLYPHOSPHATE MULTIKINASE"/>
    <property type="match status" value="1"/>
</dbReference>
<evidence type="ECO:0000313" key="9">
    <source>
        <dbReference type="EMBL" id="KAF8770065.1"/>
    </source>
</evidence>
<dbReference type="Proteomes" id="UP000807504">
    <property type="component" value="Unassembled WGS sequence"/>
</dbReference>
<gene>
    <name evidence="9" type="ORF">HNY73_017636</name>
</gene>
<dbReference type="GO" id="GO:0008440">
    <property type="term" value="F:inositol-1,4,5-trisphosphate 3-kinase activity"/>
    <property type="evidence" value="ECO:0007669"/>
    <property type="project" value="TreeGrafter"/>
</dbReference>
<comment type="similarity">
    <text evidence="1 8">Belongs to the inositol phosphokinase (IPK) family.</text>
</comment>
<keyword evidence="5" id="KW-0067">ATP-binding</keyword>
<keyword evidence="10" id="KW-1185">Reference proteome</keyword>
<comment type="caution">
    <text evidence="9">The sequence shown here is derived from an EMBL/GenBank/DDBJ whole genome shotgun (WGS) entry which is preliminary data.</text>
</comment>
<dbReference type="EMBL" id="JABXBU010002228">
    <property type="protein sequence ID" value="KAF8770065.1"/>
    <property type="molecule type" value="Genomic_DNA"/>
</dbReference>
<comment type="catalytic activity">
    <reaction evidence="7">
        <text>1D-myo-inositol 1,3,4,6-tetrakisphosphate + ATP = 1D-myo-inositol 1,3,4,5,6-pentakisphosphate + ADP + H(+)</text>
        <dbReference type="Rhea" id="RHEA:12717"/>
        <dbReference type="ChEBI" id="CHEBI:15378"/>
        <dbReference type="ChEBI" id="CHEBI:30616"/>
        <dbReference type="ChEBI" id="CHEBI:57660"/>
        <dbReference type="ChEBI" id="CHEBI:57733"/>
        <dbReference type="ChEBI" id="CHEBI:456216"/>
        <dbReference type="EC" id="2.7.1.140"/>
    </reaction>
</comment>